<dbReference type="Gene3D" id="2.60.40.710">
    <property type="entry name" value="Endoglucanase-like"/>
    <property type="match status" value="1"/>
</dbReference>
<sequence length="291" mass="31326">MPLPLDVSYGRADRSSRWSAPSTEGKYDPYCGSVLSFGDGERPAQWSTRFMADSEFNRPTRRLRWRTPGAAPSLHMTDAGDATPTPLARRGAVSAKHMKRRPFMASIHPPYLRGSSGSGGADGAGGGSATSSTTGGVTTPALELQYAARDTTVEPQHLSFMVQVKNTDDASIALSDLTIRYWFTADVAKVDLKSECDFSSILGGCANATRTFGEASGTQADHYLELGFLAAAGSIAPNVTSGDVQIRIHNGDNYDRMTQTDDYSFGANTTFMPFERVTVYHDGVLTWGTEP</sequence>
<dbReference type="InterPro" id="IPR001956">
    <property type="entry name" value="CBM3"/>
</dbReference>
<evidence type="ECO:0000259" key="2">
    <source>
        <dbReference type="PROSITE" id="PS51172"/>
    </source>
</evidence>
<dbReference type="STRING" id="448385.sce0064"/>
<dbReference type="Pfam" id="PF00942">
    <property type="entry name" value="CBM_3"/>
    <property type="match status" value="1"/>
</dbReference>
<dbReference type="SMART" id="SM01067">
    <property type="entry name" value="CBM_3"/>
    <property type="match status" value="1"/>
</dbReference>
<reference evidence="3 4" key="1">
    <citation type="journal article" date="2007" name="Nat. Biotechnol.">
        <title>Complete genome sequence of the myxobacterium Sorangium cellulosum.</title>
        <authorList>
            <person name="Schneiker S."/>
            <person name="Perlova O."/>
            <person name="Kaiser O."/>
            <person name="Gerth K."/>
            <person name="Alici A."/>
            <person name="Altmeyer M.O."/>
            <person name="Bartels D."/>
            <person name="Bekel T."/>
            <person name="Beyer S."/>
            <person name="Bode E."/>
            <person name="Bode H.B."/>
            <person name="Bolten C.J."/>
            <person name="Choudhuri J.V."/>
            <person name="Doss S."/>
            <person name="Elnakady Y.A."/>
            <person name="Frank B."/>
            <person name="Gaigalat L."/>
            <person name="Goesmann A."/>
            <person name="Groeger C."/>
            <person name="Gross F."/>
            <person name="Jelsbak L."/>
            <person name="Jelsbak L."/>
            <person name="Kalinowski J."/>
            <person name="Kegler C."/>
            <person name="Knauber T."/>
            <person name="Konietzny S."/>
            <person name="Kopp M."/>
            <person name="Krause L."/>
            <person name="Krug D."/>
            <person name="Linke B."/>
            <person name="Mahmud T."/>
            <person name="Martinez-Arias R."/>
            <person name="McHardy A.C."/>
            <person name="Merai M."/>
            <person name="Meyer F."/>
            <person name="Mormann S."/>
            <person name="Munoz-Dorado J."/>
            <person name="Perez J."/>
            <person name="Pradella S."/>
            <person name="Rachid S."/>
            <person name="Raddatz G."/>
            <person name="Rosenau F."/>
            <person name="Rueckert C."/>
            <person name="Sasse F."/>
            <person name="Scharfe M."/>
            <person name="Schuster S.C."/>
            <person name="Suen G."/>
            <person name="Treuner-Lange A."/>
            <person name="Velicer G.J."/>
            <person name="Vorholter F.-J."/>
            <person name="Weissman K.J."/>
            <person name="Welch R.D."/>
            <person name="Wenzel S.C."/>
            <person name="Whitworth D.E."/>
            <person name="Wilhelm S."/>
            <person name="Wittmann C."/>
            <person name="Bloecker H."/>
            <person name="Puehler A."/>
            <person name="Mueller R."/>
        </authorList>
    </citation>
    <scope>NUCLEOTIDE SEQUENCE [LARGE SCALE GENOMIC DNA]</scope>
    <source>
        <strain evidence="4">So ce56</strain>
    </source>
</reference>
<dbReference type="GO" id="GO:0030248">
    <property type="term" value="F:cellulose binding"/>
    <property type="evidence" value="ECO:0007669"/>
    <property type="project" value="InterPro"/>
</dbReference>
<dbReference type="Proteomes" id="UP000002139">
    <property type="component" value="Chromosome"/>
</dbReference>
<feature type="region of interest" description="Disordered" evidence="1">
    <location>
        <begin position="67"/>
        <end position="87"/>
    </location>
</feature>
<gene>
    <name evidence="3" type="ordered locus">sce0064</name>
</gene>
<evidence type="ECO:0000313" key="3">
    <source>
        <dbReference type="EMBL" id="CAN90220.1"/>
    </source>
</evidence>
<proteinExistence type="predicted"/>
<dbReference type="EMBL" id="AM746676">
    <property type="protein sequence ID" value="CAN90220.1"/>
    <property type="molecule type" value="Genomic_DNA"/>
</dbReference>
<accession>A9GL35</accession>
<protein>
    <recommendedName>
        <fullName evidence="2">CBM3 domain-containing protein</fullName>
    </recommendedName>
</protein>
<dbReference type="GO" id="GO:0005975">
    <property type="term" value="P:carbohydrate metabolic process"/>
    <property type="evidence" value="ECO:0007669"/>
    <property type="project" value="InterPro"/>
</dbReference>
<keyword evidence="4" id="KW-1185">Reference proteome</keyword>
<dbReference type="BioCyc" id="SCEL448385:SCE_RS50270-MONOMER"/>
<dbReference type="PROSITE" id="PS51172">
    <property type="entry name" value="CBM3"/>
    <property type="match status" value="1"/>
</dbReference>
<feature type="compositionally biased region" description="Gly residues" evidence="1">
    <location>
        <begin position="116"/>
        <end position="128"/>
    </location>
</feature>
<dbReference type="InterPro" id="IPR008965">
    <property type="entry name" value="CBM2/CBM3_carb-bd_dom_sf"/>
</dbReference>
<feature type="domain" description="CBM3" evidence="2">
    <location>
        <begin position="138"/>
        <end position="291"/>
    </location>
</feature>
<dbReference type="eggNOG" id="COG4733">
    <property type="taxonomic scope" value="Bacteria"/>
</dbReference>
<feature type="region of interest" description="Disordered" evidence="1">
    <location>
        <begin position="110"/>
        <end position="137"/>
    </location>
</feature>
<evidence type="ECO:0000313" key="4">
    <source>
        <dbReference type="Proteomes" id="UP000002139"/>
    </source>
</evidence>
<dbReference type="CAZy" id="CBM3">
    <property type="family name" value="Carbohydrate-Binding Module Family 3"/>
</dbReference>
<evidence type="ECO:0000256" key="1">
    <source>
        <dbReference type="SAM" id="MobiDB-lite"/>
    </source>
</evidence>
<name>A9GL35_SORC5</name>
<dbReference type="InterPro" id="IPR036966">
    <property type="entry name" value="CBM3_sf"/>
</dbReference>
<dbReference type="AlphaFoldDB" id="A9GL35"/>
<dbReference type="HOGENOM" id="CLU_956138_0_0_7"/>
<dbReference type="SUPFAM" id="SSF49384">
    <property type="entry name" value="Carbohydrate-binding domain"/>
    <property type="match status" value="1"/>
</dbReference>
<feature type="region of interest" description="Disordered" evidence="1">
    <location>
        <begin position="1"/>
        <end position="23"/>
    </location>
</feature>
<organism evidence="3 4">
    <name type="scientific">Sorangium cellulosum (strain So ce56)</name>
    <name type="common">Polyangium cellulosum (strain So ce56)</name>
    <dbReference type="NCBI Taxonomy" id="448385"/>
    <lineage>
        <taxon>Bacteria</taxon>
        <taxon>Pseudomonadati</taxon>
        <taxon>Myxococcota</taxon>
        <taxon>Polyangia</taxon>
        <taxon>Polyangiales</taxon>
        <taxon>Polyangiaceae</taxon>
        <taxon>Sorangium</taxon>
    </lineage>
</organism>
<dbReference type="KEGG" id="scl:sce0064"/>